<sequence length="382" mass="41953">MSKNIPTLGLQQHDFDHQGQTLTWLSHSHIKPPQQLQYLAKQEHLSADQALKLWRDKTATVWQGDYHQAKALLDAVKRRLHKPLKPADSTLETFHKWRLQQQQRSQVLSHLLVEVAAGWQLSLPRAPNIQAACQQAFGFDNEHTALLPLHALLGYIGAEQWHQRGIAISALDDAHIHVPFGVFSPLRGEYLDLLSNAALPQPCHSAWDIGTGSGVLAAILAKRGISDIIATDTNPVAIATAKANFTRLGVQAAIHVVERDLFPEGQADLIVCNPPWLPAKPSAMIETALYDPNSQMLRAFLDGAAAHLSVHGQAWLIMSNLAELIGLRDADDLNTWITAAGLRIVAKHNTAPKHAKAQDANDVLHAARSQEVTSLYCLMAAN</sequence>
<keyword evidence="1" id="KW-0808">Transferase</keyword>
<dbReference type="Gene3D" id="3.40.50.150">
    <property type="entry name" value="Vaccinia Virus protein VP39"/>
    <property type="match status" value="1"/>
</dbReference>
<protein>
    <submittedName>
        <fullName evidence="1">Class I SAM-dependent methyltransferase</fullName>
    </submittedName>
</protein>
<evidence type="ECO:0000313" key="1">
    <source>
        <dbReference type="EMBL" id="UOO90630.1"/>
    </source>
</evidence>
<dbReference type="PANTHER" id="PTHR18895">
    <property type="entry name" value="HEMK METHYLTRANSFERASE"/>
    <property type="match status" value="1"/>
</dbReference>
<dbReference type="InterPro" id="IPR029063">
    <property type="entry name" value="SAM-dependent_MTases_sf"/>
</dbReference>
<name>A0ABY4E6X6_9NEIS</name>
<dbReference type="RefSeq" id="WP_082625479.1">
    <property type="nucleotide sequence ID" value="NZ_CABKVG010000005.1"/>
</dbReference>
<accession>A0ABY4E6X6</accession>
<dbReference type="Proteomes" id="UP000832011">
    <property type="component" value="Chromosome"/>
</dbReference>
<dbReference type="SUPFAM" id="SSF53335">
    <property type="entry name" value="S-adenosyl-L-methionine-dependent methyltransferases"/>
    <property type="match status" value="1"/>
</dbReference>
<dbReference type="InterPro" id="IPR050320">
    <property type="entry name" value="N5-glutamine_MTase"/>
</dbReference>
<dbReference type="EMBL" id="CP091511">
    <property type="protein sequence ID" value="UOO90630.1"/>
    <property type="molecule type" value="Genomic_DNA"/>
</dbReference>
<dbReference type="PROSITE" id="PS00092">
    <property type="entry name" value="N6_MTASE"/>
    <property type="match status" value="1"/>
</dbReference>
<dbReference type="Pfam" id="PF06325">
    <property type="entry name" value="PrmA"/>
    <property type="match status" value="1"/>
</dbReference>
<organism evidence="1 2">
    <name type="scientific">Vitreoscilla massiliensis</name>
    <dbReference type="NCBI Taxonomy" id="1689272"/>
    <lineage>
        <taxon>Bacteria</taxon>
        <taxon>Pseudomonadati</taxon>
        <taxon>Pseudomonadota</taxon>
        <taxon>Betaproteobacteria</taxon>
        <taxon>Neisseriales</taxon>
        <taxon>Neisseriaceae</taxon>
        <taxon>Vitreoscilla</taxon>
    </lineage>
</organism>
<keyword evidence="1" id="KW-0489">Methyltransferase</keyword>
<evidence type="ECO:0000313" key="2">
    <source>
        <dbReference type="Proteomes" id="UP000832011"/>
    </source>
</evidence>
<dbReference type="PANTHER" id="PTHR18895:SF74">
    <property type="entry name" value="MTRF1L RELEASE FACTOR GLUTAMINE METHYLTRANSFERASE"/>
    <property type="match status" value="1"/>
</dbReference>
<dbReference type="InterPro" id="IPR002052">
    <property type="entry name" value="DNA_methylase_N6_adenine_CS"/>
</dbReference>
<dbReference type="CDD" id="cd02440">
    <property type="entry name" value="AdoMet_MTases"/>
    <property type="match status" value="1"/>
</dbReference>
<dbReference type="GO" id="GO:0032259">
    <property type="term" value="P:methylation"/>
    <property type="evidence" value="ECO:0007669"/>
    <property type="project" value="UniProtKB-KW"/>
</dbReference>
<keyword evidence="2" id="KW-1185">Reference proteome</keyword>
<reference evidence="1 2" key="1">
    <citation type="journal article" date="2022" name="Res Sq">
        <title>Evolution of multicellular longitudinally dividing oral cavity symbionts (Neisseriaceae).</title>
        <authorList>
            <person name="Nyongesa S."/>
            <person name="Weber P."/>
            <person name="Bernet E."/>
            <person name="Pullido F."/>
            <person name="Nieckarz M."/>
            <person name="Delaby M."/>
            <person name="Nieves C."/>
            <person name="Viehboeck T."/>
            <person name="Krause N."/>
            <person name="Rivera-Millot A."/>
            <person name="Nakamura A."/>
            <person name="Vischer N."/>
            <person name="VanNieuwenhze M."/>
            <person name="Brun Y."/>
            <person name="Cava F."/>
            <person name="Bulgheresi S."/>
            <person name="Veyrier F."/>
        </authorList>
    </citation>
    <scope>NUCLEOTIDE SEQUENCE [LARGE SCALE GENOMIC DNA]</scope>
    <source>
        <strain evidence="1 2">SN4</strain>
    </source>
</reference>
<gene>
    <name evidence="1" type="ORF">LVJ82_06550</name>
</gene>
<dbReference type="GO" id="GO:0008168">
    <property type="term" value="F:methyltransferase activity"/>
    <property type="evidence" value="ECO:0007669"/>
    <property type="project" value="UniProtKB-KW"/>
</dbReference>
<proteinExistence type="predicted"/>